<dbReference type="EMBL" id="CP014806">
    <property type="protein sequence ID" value="AMW98462.1"/>
    <property type="molecule type" value="Genomic_DNA"/>
</dbReference>
<dbReference type="STRING" id="241244.ATY39_02835"/>
<dbReference type="OrthoDB" id="2971060at2"/>
<gene>
    <name evidence="2" type="ORF">ATY39_02835</name>
</gene>
<evidence type="ECO:0000313" key="3">
    <source>
        <dbReference type="Proteomes" id="UP000076021"/>
    </source>
</evidence>
<reference evidence="3" key="2">
    <citation type="submission" date="2016-03" db="EMBL/GenBank/DDBJ databases">
        <authorList>
            <person name="Ploux O."/>
        </authorList>
    </citation>
    <scope>NUCLEOTIDE SEQUENCE [LARGE SCALE GENOMIC DNA]</scope>
    <source>
        <strain evidence="3">PP9</strain>
    </source>
</reference>
<sequence length="134" mass="15291">MYKTLEEHDEQLQQHGKVIHQDILPRLEILEKEHLVFKQEMTSIKSDLIGVQKGQKDLEVTVMKDGKETRDLLKPFADHVLKQVEYEAETEREIQIKKLDLKGKVTVAFYGAIGSGGIATIILGILALFKAFFK</sequence>
<evidence type="ECO:0000256" key="1">
    <source>
        <dbReference type="SAM" id="Phobius"/>
    </source>
</evidence>
<feature type="transmembrane region" description="Helical" evidence="1">
    <location>
        <begin position="107"/>
        <end position="129"/>
    </location>
</feature>
<name>A0A143H9R9_9BACL</name>
<dbReference type="RefSeq" id="WP_066785529.1">
    <property type="nucleotide sequence ID" value="NZ_CP014806.1"/>
</dbReference>
<evidence type="ECO:0000313" key="2">
    <source>
        <dbReference type="EMBL" id="AMW98462.1"/>
    </source>
</evidence>
<dbReference type="AlphaFoldDB" id="A0A143H9R9"/>
<keyword evidence="1" id="KW-1133">Transmembrane helix</keyword>
<keyword evidence="1" id="KW-0472">Membrane</keyword>
<organism evidence="2 3">
    <name type="scientific">Rummeliibacillus stabekisii</name>
    <dbReference type="NCBI Taxonomy" id="241244"/>
    <lineage>
        <taxon>Bacteria</taxon>
        <taxon>Bacillati</taxon>
        <taxon>Bacillota</taxon>
        <taxon>Bacilli</taxon>
        <taxon>Bacillales</taxon>
        <taxon>Caryophanaceae</taxon>
        <taxon>Rummeliibacillus</taxon>
    </lineage>
</organism>
<dbReference type="Proteomes" id="UP000076021">
    <property type="component" value="Chromosome"/>
</dbReference>
<accession>A0A143H9R9</accession>
<keyword evidence="3" id="KW-1185">Reference proteome</keyword>
<keyword evidence="1" id="KW-0812">Transmembrane</keyword>
<protein>
    <submittedName>
        <fullName evidence="2">Uncharacterized protein</fullName>
    </submittedName>
</protein>
<proteinExistence type="predicted"/>
<dbReference type="KEGG" id="rst:ATY39_02835"/>
<reference evidence="2 3" key="1">
    <citation type="journal article" date="2016" name="Genome Announc.">
        <title>Whole-Genome Sequence of Rummeliibacillus stabekisii Strain PP9 Isolated from Antarctic Soil.</title>
        <authorList>
            <person name="da Mota F.F."/>
            <person name="Vollu R.E."/>
            <person name="Jurelevicius D."/>
            <person name="Seldin L."/>
        </authorList>
    </citation>
    <scope>NUCLEOTIDE SEQUENCE [LARGE SCALE GENOMIC DNA]</scope>
    <source>
        <strain evidence="2 3">PP9</strain>
    </source>
</reference>